<comment type="function">
    <text evidence="5">Could be a nuclease involved in processing of the 5'-end of pre-16S rRNA.</text>
</comment>
<dbReference type="SMART" id="SM00732">
    <property type="entry name" value="YqgFc"/>
    <property type="match status" value="1"/>
</dbReference>
<evidence type="ECO:0000256" key="5">
    <source>
        <dbReference type="HAMAP-Rule" id="MF_00651"/>
    </source>
</evidence>
<dbReference type="HAMAP" id="MF_00651">
    <property type="entry name" value="Nuclease_YqgF"/>
    <property type="match status" value="1"/>
</dbReference>
<dbReference type="Pfam" id="PF03652">
    <property type="entry name" value="RuvX"/>
    <property type="match status" value="1"/>
</dbReference>
<dbReference type="EMBL" id="JALJYF010000002">
    <property type="protein sequence ID" value="MCP1728400.1"/>
    <property type="molecule type" value="Genomic_DNA"/>
</dbReference>
<dbReference type="InterPro" id="IPR006641">
    <property type="entry name" value="YqgF/RNaseH-like_dom"/>
</dbReference>
<name>A0ABT1GAQ4_9GAMM</name>
<keyword evidence="4 5" id="KW-0378">Hydrolase</keyword>
<dbReference type="EC" id="3.1.-.-" evidence="5"/>
<dbReference type="Gene3D" id="3.30.420.140">
    <property type="entry name" value="YqgF/RNase H-like domain"/>
    <property type="match status" value="1"/>
</dbReference>
<comment type="similarity">
    <text evidence="5">Belongs to the YqgF HJR family.</text>
</comment>
<feature type="domain" description="YqgF/RNase H-like" evidence="6">
    <location>
        <begin position="11"/>
        <end position="111"/>
    </location>
</feature>
<dbReference type="Proteomes" id="UP001523550">
    <property type="component" value="Unassembled WGS sequence"/>
</dbReference>
<proteinExistence type="inferred from homology"/>
<dbReference type="InterPro" id="IPR012337">
    <property type="entry name" value="RNaseH-like_sf"/>
</dbReference>
<dbReference type="PANTHER" id="PTHR33317:SF4">
    <property type="entry name" value="POLYNUCLEOTIDYL TRANSFERASE, RIBONUCLEASE H-LIKE SUPERFAMILY PROTEIN"/>
    <property type="match status" value="1"/>
</dbReference>
<dbReference type="PANTHER" id="PTHR33317">
    <property type="entry name" value="POLYNUCLEOTIDYL TRANSFERASE, RIBONUCLEASE H-LIKE SUPERFAMILY PROTEIN"/>
    <property type="match status" value="1"/>
</dbReference>
<evidence type="ECO:0000256" key="2">
    <source>
        <dbReference type="ARBA" id="ARBA00022517"/>
    </source>
</evidence>
<dbReference type="SUPFAM" id="SSF53098">
    <property type="entry name" value="Ribonuclease H-like"/>
    <property type="match status" value="1"/>
</dbReference>
<evidence type="ECO:0000256" key="3">
    <source>
        <dbReference type="ARBA" id="ARBA00022722"/>
    </source>
</evidence>
<comment type="subcellular location">
    <subcellularLocation>
        <location evidence="5">Cytoplasm</location>
    </subcellularLocation>
</comment>
<dbReference type="GO" id="GO:0016787">
    <property type="term" value="F:hydrolase activity"/>
    <property type="evidence" value="ECO:0007669"/>
    <property type="project" value="UniProtKB-KW"/>
</dbReference>
<gene>
    <name evidence="7" type="ORF">J2T60_002400</name>
</gene>
<dbReference type="InterPro" id="IPR037027">
    <property type="entry name" value="YqgF/RNaseH-like_dom_sf"/>
</dbReference>
<comment type="caution">
    <text evidence="7">The sequence shown here is derived from an EMBL/GenBank/DDBJ whole genome shotgun (WGS) entry which is preliminary data.</text>
</comment>
<keyword evidence="8" id="KW-1185">Reference proteome</keyword>
<reference evidence="7 8" key="1">
    <citation type="submission" date="2022-03" db="EMBL/GenBank/DDBJ databases">
        <title>Genomic Encyclopedia of Type Strains, Phase III (KMG-III): the genomes of soil and plant-associated and newly described type strains.</title>
        <authorList>
            <person name="Whitman W."/>
        </authorList>
    </citation>
    <scope>NUCLEOTIDE SEQUENCE [LARGE SCALE GENOMIC DNA]</scope>
    <source>
        <strain evidence="7 8">BSker1</strain>
    </source>
</reference>
<evidence type="ECO:0000259" key="6">
    <source>
        <dbReference type="SMART" id="SM00732"/>
    </source>
</evidence>
<dbReference type="CDD" id="cd16964">
    <property type="entry name" value="YqgF"/>
    <property type="match status" value="1"/>
</dbReference>
<keyword evidence="2 5" id="KW-0690">Ribosome biogenesis</keyword>
<keyword evidence="1 5" id="KW-0963">Cytoplasm</keyword>
<evidence type="ECO:0000256" key="4">
    <source>
        <dbReference type="ARBA" id="ARBA00022801"/>
    </source>
</evidence>
<keyword evidence="3 5" id="KW-0540">Nuclease</keyword>
<organism evidence="7 8">
    <name type="scientific">Natronospira proteinivora</name>
    <dbReference type="NCBI Taxonomy" id="1807133"/>
    <lineage>
        <taxon>Bacteria</taxon>
        <taxon>Pseudomonadati</taxon>
        <taxon>Pseudomonadota</taxon>
        <taxon>Gammaproteobacteria</taxon>
        <taxon>Natronospirales</taxon>
        <taxon>Natronospiraceae</taxon>
        <taxon>Natronospira</taxon>
    </lineage>
</organism>
<accession>A0ABT1GAQ4</accession>
<evidence type="ECO:0000313" key="8">
    <source>
        <dbReference type="Proteomes" id="UP001523550"/>
    </source>
</evidence>
<protein>
    <recommendedName>
        <fullName evidence="5">Putative pre-16S rRNA nuclease</fullName>
        <ecNumber evidence="5">3.1.-.-</ecNumber>
    </recommendedName>
</protein>
<dbReference type="NCBIfam" id="TIGR00250">
    <property type="entry name" value="RNAse_H_YqgF"/>
    <property type="match status" value="1"/>
</dbReference>
<dbReference type="RefSeq" id="WP_253450460.1">
    <property type="nucleotide sequence ID" value="NZ_JALJYF010000002.1"/>
</dbReference>
<sequence length="153" mass="16561">MNSPSRARPQGTWLGFDYGLKRIGVAVGQTLTAQANPLKIVACDQGKPDWSAIEALIQEWRPVALVVGLPRHADGTDNDLTPRVRRFARQLHGRFERPIYGLDEALSSQAAREMATIMGDRRPAGAAIDDWAAVCILQDALGGGGELIGKDET</sequence>
<dbReference type="InterPro" id="IPR005227">
    <property type="entry name" value="YqgF"/>
</dbReference>
<evidence type="ECO:0000256" key="1">
    <source>
        <dbReference type="ARBA" id="ARBA00022490"/>
    </source>
</evidence>
<evidence type="ECO:0000313" key="7">
    <source>
        <dbReference type="EMBL" id="MCP1728400.1"/>
    </source>
</evidence>